<dbReference type="EMBL" id="LZLC01000273">
    <property type="protein sequence ID" value="OBJ35069.1"/>
    <property type="molecule type" value="Genomic_DNA"/>
</dbReference>
<dbReference type="Pfam" id="PF02371">
    <property type="entry name" value="Transposase_20"/>
    <property type="match status" value="1"/>
</dbReference>
<dbReference type="GO" id="GO:0004803">
    <property type="term" value="F:transposase activity"/>
    <property type="evidence" value="ECO:0007669"/>
    <property type="project" value="InterPro"/>
</dbReference>
<evidence type="ECO:0000259" key="2">
    <source>
        <dbReference type="Pfam" id="PF01548"/>
    </source>
</evidence>
<reference evidence="4 5" key="1">
    <citation type="submission" date="2016-06" db="EMBL/GenBank/DDBJ databases">
        <authorList>
            <person name="Kjaerup R.B."/>
            <person name="Dalgaard T.S."/>
            <person name="Juul-Madsen H.R."/>
        </authorList>
    </citation>
    <scope>NUCLEOTIDE SEQUENCE [LARGE SCALE GENOMIC DNA]</scope>
    <source>
        <strain evidence="4 5">1127319.6</strain>
    </source>
</reference>
<feature type="compositionally biased region" description="Polar residues" evidence="1">
    <location>
        <begin position="337"/>
        <end position="354"/>
    </location>
</feature>
<dbReference type="InterPro" id="IPR002525">
    <property type="entry name" value="Transp_IS110-like_N"/>
</dbReference>
<dbReference type="PANTHER" id="PTHR33055:SF16">
    <property type="entry name" value="TRANSPOSASE FOR INSERTION SEQUENCE ELEMENT IS1547"/>
    <property type="match status" value="1"/>
</dbReference>
<feature type="domain" description="Transposase IS116/IS110/IS902 C-terminal" evidence="3">
    <location>
        <begin position="222"/>
        <end position="306"/>
    </location>
</feature>
<dbReference type="NCBIfam" id="NF033542">
    <property type="entry name" value="transpos_IS110"/>
    <property type="match status" value="1"/>
</dbReference>
<dbReference type="InterPro" id="IPR047650">
    <property type="entry name" value="Transpos_IS110"/>
</dbReference>
<dbReference type="Pfam" id="PF01548">
    <property type="entry name" value="DEDD_Tnp_IS110"/>
    <property type="match status" value="1"/>
</dbReference>
<evidence type="ECO:0000313" key="5">
    <source>
        <dbReference type="Proteomes" id="UP000093898"/>
    </source>
</evidence>
<evidence type="ECO:0000256" key="1">
    <source>
        <dbReference type="SAM" id="MobiDB-lite"/>
    </source>
</evidence>
<dbReference type="PANTHER" id="PTHR33055">
    <property type="entry name" value="TRANSPOSASE FOR INSERTION SEQUENCE ELEMENT IS1111A"/>
    <property type="match status" value="1"/>
</dbReference>
<dbReference type="AlphaFoldDB" id="A0A1A3GI54"/>
<sequence length="354" mass="39054">MVVVGTDVHKRTHTFVAVDEVGRKLGEKVVKATTIGHHKALAWAREQFGEELLWGIEDCRNLSARLERDLLTAGQSVVRVAPKLMSQARASARTRGKSDPIDALAVAQAVLRNPDLPVAAHDKDSRELKLLVDRREDLVVQRTSTINRLRQRVHELDPAAEPKPGSLHRTKACTTLANWLDTQHGLLAELARDELADVMRLTEAINTLAARIGERIQKVAPTLLTVPGCGELTAAKIFAETAGIGRFKSEAAFARHSGVAPIPVWSGNTAGRVRLNRSGNRQLNAALHRIAITQMRIPDSAGQRYYRRRLTDGKATKEALRCLKRHLARTVYRSLHNDQNSANTHQTPETSLAA</sequence>
<accession>A0A1A3GI54</accession>
<dbReference type="OrthoDB" id="4337860at2"/>
<gene>
    <name evidence="4" type="ORF">A5630_09970</name>
</gene>
<name>A0A1A3GI54_MYCMU</name>
<evidence type="ECO:0000259" key="3">
    <source>
        <dbReference type="Pfam" id="PF02371"/>
    </source>
</evidence>
<feature type="region of interest" description="Disordered" evidence="1">
    <location>
        <begin position="334"/>
        <end position="354"/>
    </location>
</feature>
<feature type="domain" description="Transposase IS110-like N-terminal" evidence="2">
    <location>
        <begin position="4"/>
        <end position="154"/>
    </location>
</feature>
<comment type="caution">
    <text evidence="4">The sequence shown here is derived from an EMBL/GenBank/DDBJ whole genome shotgun (WGS) entry which is preliminary data.</text>
</comment>
<proteinExistence type="predicted"/>
<dbReference type="GO" id="GO:0006313">
    <property type="term" value="P:DNA transposition"/>
    <property type="evidence" value="ECO:0007669"/>
    <property type="project" value="InterPro"/>
</dbReference>
<evidence type="ECO:0000313" key="4">
    <source>
        <dbReference type="EMBL" id="OBJ35069.1"/>
    </source>
</evidence>
<dbReference type="Proteomes" id="UP000093898">
    <property type="component" value="Unassembled WGS sequence"/>
</dbReference>
<protein>
    <submittedName>
        <fullName evidence="4">Transposase</fullName>
    </submittedName>
</protein>
<dbReference type="GO" id="GO:0003677">
    <property type="term" value="F:DNA binding"/>
    <property type="evidence" value="ECO:0007669"/>
    <property type="project" value="InterPro"/>
</dbReference>
<organism evidence="4 5">
    <name type="scientific">Mycolicibacterium mucogenicum</name>
    <name type="common">Mycobacterium mucogenicum</name>
    <dbReference type="NCBI Taxonomy" id="56689"/>
    <lineage>
        <taxon>Bacteria</taxon>
        <taxon>Bacillati</taxon>
        <taxon>Actinomycetota</taxon>
        <taxon>Actinomycetes</taxon>
        <taxon>Mycobacteriales</taxon>
        <taxon>Mycobacteriaceae</taxon>
        <taxon>Mycolicibacterium</taxon>
    </lineage>
</organism>
<dbReference type="InterPro" id="IPR003346">
    <property type="entry name" value="Transposase_20"/>
</dbReference>
<dbReference type="RefSeq" id="WP_064986714.1">
    <property type="nucleotide sequence ID" value="NZ_LZLC01000273.1"/>
</dbReference>